<evidence type="ECO:0000313" key="9">
    <source>
        <dbReference type="Proteomes" id="UP000009022"/>
    </source>
</evidence>
<feature type="transmembrane region" description="Helical" evidence="6">
    <location>
        <begin position="147"/>
        <end position="169"/>
    </location>
</feature>
<dbReference type="HOGENOM" id="CLU_1002313_0_0_1"/>
<keyword evidence="2 5" id="KW-0812">Transmembrane</keyword>
<dbReference type="PANTHER" id="PTHR13439:SF66">
    <property type="entry name" value="BCDNA.GH12326"/>
    <property type="match status" value="1"/>
</dbReference>
<dbReference type="Pfam" id="PF03798">
    <property type="entry name" value="TRAM_LAG1_CLN8"/>
    <property type="match status" value="1"/>
</dbReference>
<evidence type="ECO:0000256" key="2">
    <source>
        <dbReference type="ARBA" id="ARBA00022692"/>
    </source>
</evidence>
<gene>
    <name evidence="8" type="ORF">TRIADDRAFT_32398</name>
</gene>
<feature type="transmembrane region" description="Helical" evidence="6">
    <location>
        <begin position="86"/>
        <end position="105"/>
    </location>
</feature>
<evidence type="ECO:0000256" key="5">
    <source>
        <dbReference type="PROSITE-ProRule" id="PRU00205"/>
    </source>
</evidence>
<dbReference type="CTD" id="6758559"/>
<protein>
    <recommendedName>
        <fullName evidence="7">TLC domain-containing protein</fullName>
    </recommendedName>
</protein>
<dbReference type="RefSeq" id="XP_002117294.1">
    <property type="nucleotide sequence ID" value="XM_002117258.1"/>
</dbReference>
<dbReference type="STRING" id="10228.B3SAN4"/>
<dbReference type="GO" id="GO:0016020">
    <property type="term" value="C:membrane"/>
    <property type="evidence" value="ECO:0007669"/>
    <property type="project" value="UniProtKB-SubCell"/>
</dbReference>
<name>B3SAN4_TRIAD</name>
<dbReference type="PhylomeDB" id="B3SAN4"/>
<dbReference type="OrthoDB" id="10266980at2759"/>
<comment type="subcellular location">
    <subcellularLocation>
        <location evidence="1">Membrane</location>
        <topology evidence="1">Multi-pass membrane protein</topology>
    </subcellularLocation>
</comment>
<dbReference type="GeneID" id="6758559"/>
<organism evidence="8 9">
    <name type="scientific">Trichoplax adhaerens</name>
    <name type="common">Trichoplax reptans</name>
    <dbReference type="NCBI Taxonomy" id="10228"/>
    <lineage>
        <taxon>Eukaryota</taxon>
        <taxon>Metazoa</taxon>
        <taxon>Placozoa</taxon>
        <taxon>Uniplacotomia</taxon>
        <taxon>Trichoplacea</taxon>
        <taxon>Trichoplacidae</taxon>
        <taxon>Trichoplax</taxon>
    </lineage>
</organism>
<keyword evidence="9" id="KW-1185">Reference proteome</keyword>
<evidence type="ECO:0000313" key="8">
    <source>
        <dbReference type="EMBL" id="EDV20133.1"/>
    </source>
</evidence>
<evidence type="ECO:0000256" key="4">
    <source>
        <dbReference type="ARBA" id="ARBA00023136"/>
    </source>
</evidence>
<dbReference type="InterPro" id="IPR050846">
    <property type="entry name" value="TLCD"/>
</dbReference>
<dbReference type="KEGG" id="tad:TRIADDRAFT_32398"/>
<keyword evidence="3 6" id="KW-1133">Transmembrane helix</keyword>
<accession>B3SAN4</accession>
<evidence type="ECO:0000256" key="1">
    <source>
        <dbReference type="ARBA" id="ARBA00004141"/>
    </source>
</evidence>
<evidence type="ECO:0000256" key="6">
    <source>
        <dbReference type="SAM" id="Phobius"/>
    </source>
</evidence>
<proteinExistence type="predicted"/>
<dbReference type="InParanoid" id="B3SAN4"/>
<feature type="transmembrane region" description="Helical" evidence="6">
    <location>
        <begin position="111"/>
        <end position="135"/>
    </location>
</feature>
<evidence type="ECO:0000259" key="7">
    <source>
        <dbReference type="PROSITE" id="PS50922"/>
    </source>
</evidence>
<keyword evidence="4 5" id="KW-0472">Membrane</keyword>
<dbReference type="InterPro" id="IPR006634">
    <property type="entry name" value="TLC-dom"/>
</dbReference>
<dbReference type="AlphaFoldDB" id="B3SAN4"/>
<feature type="transmembrane region" description="Helical" evidence="6">
    <location>
        <begin position="181"/>
        <end position="204"/>
    </location>
</feature>
<dbReference type="Proteomes" id="UP000009022">
    <property type="component" value="Unassembled WGS sequence"/>
</dbReference>
<dbReference type="eggNOG" id="KOG4561">
    <property type="taxonomic scope" value="Eukaryota"/>
</dbReference>
<feature type="transmembrane region" description="Helical" evidence="6">
    <location>
        <begin position="38"/>
        <end position="59"/>
    </location>
</feature>
<sequence>MINLFLFRIVSSFQALMACTVGVTTVFSVHDIIHDRFWLIEYYCWFGLAYFFYDIWAMYRSYRYEHKQLQDEVSLLRMFLHSKTSVVIHHIAIPCIGFPIVVYIRRGLGDYFLALFFLFELSTPFLSSVSVLQILKMQTSKLYTVNGILLLVTFFCCRVLMIPIMYWSYARYKNISWLWQVPLSIPMKCNIGCTVILLFQLFWLNQILRTITSNIPVKSIGEYLVGRGNYNFIVRILLSIVVDTTINSGSLCMLHQSLTNYQFSHCRRNKLASMAYAE</sequence>
<dbReference type="GO" id="GO:0055088">
    <property type="term" value="P:lipid homeostasis"/>
    <property type="evidence" value="ECO:0000318"/>
    <property type="project" value="GO_Central"/>
</dbReference>
<evidence type="ECO:0000256" key="3">
    <source>
        <dbReference type="ARBA" id="ARBA00022989"/>
    </source>
</evidence>
<dbReference type="SMART" id="SM00724">
    <property type="entry name" value="TLC"/>
    <property type="match status" value="1"/>
</dbReference>
<feature type="domain" description="TLC" evidence="7">
    <location>
        <begin position="1"/>
        <end position="216"/>
    </location>
</feature>
<dbReference type="PANTHER" id="PTHR13439">
    <property type="entry name" value="CT120 PROTEIN"/>
    <property type="match status" value="1"/>
</dbReference>
<dbReference type="PROSITE" id="PS50922">
    <property type="entry name" value="TLC"/>
    <property type="match status" value="1"/>
</dbReference>
<reference evidence="8 9" key="1">
    <citation type="journal article" date="2008" name="Nature">
        <title>The Trichoplax genome and the nature of placozoans.</title>
        <authorList>
            <person name="Srivastava M."/>
            <person name="Begovic E."/>
            <person name="Chapman J."/>
            <person name="Putnam N.H."/>
            <person name="Hellsten U."/>
            <person name="Kawashima T."/>
            <person name="Kuo A."/>
            <person name="Mitros T."/>
            <person name="Salamov A."/>
            <person name="Carpenter M.L."/>
            <person name="Signorovitch A.Y."/>
            <person name="Moreno M.A."/>
            <person name="Kamm K."/>
            <person name="Grimwood J."/>
            <person name="Schmutz J."/>
            <person name="Shapiro H."/>
            <person name="Grigoriev I.V."/>
            <person name="Buss L.W."/>
            <person name="Schierwater B."/>
            <person name="Dellaporta S.L."/>
            <person name="Rokhsar D.S."/>
        </authorList>
    </citation>
    <scope>NUCLEOTIDE SEQUENCE [LARGE SCALE GENOMIC DNA]</scope>
    <source>
        <strain evidence="8 9">Grell-BS-1999</strain>
    </source>
</reference>
<dbReference type="GO" id="GO:0005783">
    <property type="term" value="C:endoplasmic reticulum"/>
    <property type="evidence" value="ECO:0000318"/>
    <property type="project" value="GO_Central"/>
</dbReference>
<dbReference type="OMA" id="IIASSCR"/>
<dbReference type="EMBL" id="DS985262">
    <property type="protein sequence ID" value="EDV20133.1"/>
    <property type="molecule type" value="Genomic_DNA"/>
</dbReference>